<keyword evidence="6" id="KW-0832">Ubl conjugation</keyword>
<feature type="domain" description="Zinc-finger" evidence="11">
    <location>
        <begin position="227"/>
        <end position="297"/>
    </location>
</feature>
<evidence type="ECO:0000259" key="11">
    <source>
        <dbReference type="Pfam" id="PF10497"/>
    </source>
</evidence>
<keyword evidence="13" id="KW-1185">Reference proteome</keyword>
<protein>
    <recommendedName>
        <fullName evidence="11">Zinc-finger domain-containing protein</fullName>
    </recommendedName>
</protein>
<feature type="compositionally biased region" description="Polar residues" evidence="10">
    <location>
        <begin position="70"/>
        <end position="86"/>
    </location>
</feature>
<keyword evidence="4" id="KW-1017">Isopeptide bond</keyword>
<dbReference type="InterPro" id="IPR018866">
    <property type="entry name" value="Znf-4CXXC_R1"/>
</dbReference>
<gene>
    <name evidence="12" type="ORF">DB88DRAFT_470810</name>
</gene>
<dbReference type="GO" id="GO:0005737">
    <property type="term" value="C:cytoplasm"/>
    <property type="evidence" value="ECO:0007669"/>
    <property type="project" value="UniProtKB-SubCell"/>
</dbReference>
<feature type="compositionally biased region" description="Basic and acidic residues" evidence="10">
    <location>
        <begin position="408"/>
        <end position="420"/>
    </location>
</feature>
<evidence type="ECO:0000256" key="7">
    <source>
        <dbReference type="ARBA" id="ARBA00023015"/>
    </source>
</evidence>
<keyword evidence="8" id="KW-0804">Transcription</keyword>
<keyword evidence="7" id="KW-0805">Transcription regulation</keyword>
<comment type="caution">
    <text evidence="12">The sequence shown here is derived from an EMBL/GenBank/DDBJ whole genome shotgun (WGS) entry which is preliminary data.</text>
</comment>
<evidence type="ECO:0000256" key="6">
    <source>
        <dbReference type="ARBA" id="ARBA00022843"/>
    </source>
</evidence>
<sequence length="695" mass="77053">MNRRSMSPEHLHRGKEREGSTPGRTYSPVQPTFGISDAEDEDEEEEYELRRQRNIRENQLLIDSLGIPSLISQGTPNPLNASSPRGTSRHKKPKGLKGPRDLTKEIYDRSGYIISLPRPGERHRIACVEMPGDRKLNKRIAEGEYTDVTHWWEGEERRWRFGHGKGALKEGEEEDVGGVTEHFRWREWMGLAKESRRELKTRKGSIERDTKGRQPSDTDGPTHYSLLTGDTCHQCKRKSDKAKMKCRNVDPVCRAVFCETCCKRYSYFEFDPDSRSFICPLCKDCCNCSKCIRKRHLAHLLGPGKPGLKTKTMQKEGITVQAWLDKERSDRVEVPFDRVRLVDQAFDIISPALPPEQTVTAAPVKSKKRKAKTPKERKPKKAKTAHTERDGAEGEGPHKLVIKFKVPRRNDATKRVKEVDSDGDTVAGYSDDDGDGVASEASSALTSLESSSAPSAVTSKTPITSQSPFLPQTNDYLASIARNPLSHPQSDTPSFPNPSAFGSPQSYSTLNGVQGSVRRRKPPPVANILRAPKHASISPPEPPQQSLPNDDPPTWDAGNNLGPLPHHTTVTQTWQNTAAPQVQTFSYDGYSSTPPTFFSTIQPSMLHTLPPPYSHSPPSRQSALGLHGPYPSLPAFQRSVAPRAGTPPVAFPILGLMPSNSARASSGASNMMLGLEDLHDSSRIHAWLEGSPNEN</sequence>
<evidence type="ECO:0000256" key="1">
    <source>
        <dbReference type="ARBA" id="ARBA00004123"/>
    </source>
</evidence>
<keyword evidence="5" id="KW-0597">Phosphoprotein</keyword>
<feature type="region of interest" description="Disordered" evidence="10">
    <location>
        <begin position="483"/>
        <end position="568"/>
    </location>
</feature>
<feature type="compositionally biased region" description="Basic and acidic residues" evidence="10">
    <location>
        <begin position="204"/>
        <end position="216"/>
    </location>
</feature>
<feature type="region of interest" description="Disordered" evidence="10">
    <location>
        <begin position="199"/>
        <end position="223"/>
    </location>
</feature>
<feature type="compositionally biased region" description="Acidic residues" evidence="10">
    <location>
        <begin position="37"/>
        <end position="47"/>
    </location>
</feature>
<keyword evidence="3" id="KW-0963">Cytoplasm</keyword>
<feature type="compositionally biased region" description="Low complexity" evidence="10">
    <location>
        <begin position="437"/>
        <end position="459"/>
    </location>
</feature>
<evidence type="ECO:0000256" key="2">
    <source>
        <dbReference type="ARBA" id="ARBA00004496"/>
    </source>
</evidence>
<comment type="subcellular location">
    <subcellularLocation>
        <location evidence="2">Cytoplasm</location>
    </subcellularLocation>
    <subcellularLocation>
        <location evidence="1">Nucleus</location>
    </subcellularLocation>
</comment>
<feature type="region of interest" description="Disordered" evidence="10">
    <location>
        <begin position="357"/>
        <end position="471"/>
    </location>
</feature>
<evidence type="ECO:0000256" key="5">
    <source>
        <dbReference type="ARBA" id="ARBA00022553"/>
    </source>
</evidence>
<proteinExistence type="predicted"/>
<dbReference type="PANTHER" id="PTHR31169:SF8">
    <property type="entry name" value="ZINC-FINGER DOMAIN OF MONOAMINE-OXIDASE A REPRESSOR R1 PROTEIN"/>
    <property type="match status" value="1"/>
</dbReference>
<feature type="region of interest" description="Disordered" evidence="10">
    <location>
        <begin position="68"/>
        <end position="102"/>
    </location>
</feature>
<evidence type="ECO:0000256" key="10">
    <source>
        <dbReference type="SAM" id="MobiDB-lite"/>
    </source>
</evidence>
<dbReference type="CDD" id="cd00065">
    <property type="entry name" value="FYVE_like_SF"/>
    <property type="match status" value="1"/>
</dbReference>
<dbReference type="Pfam" id="PF10497">
    <property type="entry name" value="zf-4CXXC_R1"/>
    <property type="match status" value="1"/>
</dbReference>
<feature type="compositionally biased region" description="Basic residues" evidence="10">
    <location>
        <begin position="87"/>
        <end position="97"/>
    </location>
</feature>
<dbReference type="PANTHER" id="PTHR31169">
    <property type="entry name" value="OS05G0300700 PROTEIN"/>
    <property type="match status" value="1"/>
</dbReference>
<feature type="compositionally biased region" description="Basic and acidic residues" evidence="10">
    <location>
        <begin position="385"/>
        <end position="398"/>
    </location>
</feature>
<dbReference type="AlphaFoldDB" id="A0AAD9L869"/>
<evidence type="ECO:0000256" key="8">
    <source>
        <dbReference type="ARBA" id="ARBA00023163"/>
    </source>
</evidence>
<feature type="region of interest" description="Disordered" evidence="10">
    <location>
        <begin position="1"/>
        <end position="50"/>
    </location>
</feature>
<dbReference type="GO" id="GO:0005634">
    <property type="term" value="C:nucleus"/>
    <property type="evidence" value="ECO:0007669"/>
    <property type="project" value="UniProtKB-SubCell"/>
</dbReference>
<evidence type="ECO:0000313" key="13">
    <source>
        <dbReference type="Proteomes" id="UP001182556"/>
    </source>
</evidence>
<feature type="compositionally biased region" description="Polar residues" evidence="10">
    <location>
        <begin position="500"/>
        <end position="514"/>
    </location>
</feature>
<organism evidence="12 13">
    <name type="scientific">Papiliotrema laurentii</name>
    <name type="common">Cryptococcus laurentii</name>
    <dbReference type="NCBI Taxonomy" id="5418"/>
    <lineage>
        <taxon>Eukaryota</taxon>
        <taxon>Fungi</taxon>
        <taxon>Dikarya</taxon>
        <taxon>Basidiomycota</taxon>
        <taxon>Agaricomycotina</taxon>
        <taxon>Tremellomycetes</taxon>
        <taxon>Tremellales</taxon>
        <taxon>Rhynchogastremaceae</taxon>
        <taxon>Papiliotrema</taxon>
    </lineage>
</organism>
<feature type="compositionally biased region" description="Polar residues" evidence="10">
    <location>
        <begin position="460"/>
        <end position="471"/>
    </location>
</feature>
<evidence type="ECO:0000256" key="9">
    <source>
        <dbReference type="ARBA" id="ARBA00023242"/>
    </source>
</evidence>
<keyword evidence="9" id="KW-0539">Nucleus</keyword>
<name>A0AAD9L869_PAPLA</name>
<reference evidence="12" key="1">
    <citation type="submission" date="2023-02" db="EMBL/GenBank/DDBJ databases">
        <title>Identification and recombinant expression of a fungal hydrolase from Papiliotrema laurentii that hydrolyzes apple cutin and clears colloidal polyester polyurethane.</title>
        <authorList>
            <consortium name="DOE Joint Genome Institute"/>
            <person name="Roman V.A."/>
            <person name="Bojanowski C."/>
            <person name="Crable B.R."/>
            <person name="Wagner D.N."/>
            <person name="Hung C.S."/>
            <person name="Nadeau L.J."/>
            <person name="Schratz L."/>
            <person name="Haridas S."/>
            <person name="Pangilinan J."/>
            <person name="Lipzen A."/>
            <person name="Na H."/>
            <person name="Yan M."/>
            <person name="Ng V."/>
            <person name="Grigoriev I.V."/>
            <person name="Spatafora J.W."/>
            <person name="Barlow D."/>
            <person name="Biffinger J."/>
            <person name="Kelley-Loughnane N."/>
            <person name="Varaljay V.A."/>
            <person name="Crookes-Goodson W.J."/>
        </authorList>
    </citation>
    <scope>NUCLEOTIDE SEQUENCE</scope>
    <source>
        <strain evidence="12">5307AH</strain>
    </source>
</reference>
<dbReference type="Proteomes" id="UP001182556">
    <property type="component" value="Unassembled WGS sequence"/>
</dbReference>
<dbReference type="InterPro" id="IPR040221">
    <property type="entry name" value="CDCA7/CDA7L"/>
</dbReference>
<evidence type="ECO:0000256" key="4">
    <source>
        <dbReference type="ARBA" id="ARBA00022499"/>
    </source>
</evidence>
<dbReference type="GO" id="GO:0006355">
    <property type="term" value="P:regulation of DNA-templated transcription"/>
    <property type="evidence" value="ECO:0007669"/>
    <property type="project" value="InterPro"/>
</dbReference>
<evidence type="ECO:0000313" key="12">
    <source>
        <dbReference type="EMBL" id="KAK1926212.1"/>
    </source>
</evidence>
<accession>A0AAD9L869</accession>
<dbReference type="EMBL" id="JAODAN010000002">
    <property type="protein sequence ID" value="KAK1926212.1"/>
    <property type="molecule type" value="Genomic_DNA"/>
</dbReference>
<evidence type="ECO:0000256" key="3">
    <source>
        <dbReference type="ARBA" id="ARBA00022490"/>
    </source>
</evidence>
<feature type="compositionally biased region" description="Basic and acidic residues" evidence="10">
    <location>
        <begin position="1"/>
        <end position="19"/>
    </location>
</feature>
<feature type="compositionally biased region" description="Basic residues" evidence="10">
    <location>
        <begin position="365"/>
        <end position="384"/>
    </location>
</feature>